<dbReference type="OrthoDB" id="2803783at2759"/>
<keyword evidence="2" id="KW-1185">Reference proteome</keyword>
<reference evidence="1" key="1">
    <citation type="journal article" date="2019" name="Environ. Microbiol.">
        <title>Fungal ecological strategies reflected in gene transcription - a case study of two litter decomposers.</title>
        <authorList>
            <person name="Barbi F."/>
            <person name="Kohler A."/>
            <person name="Barry K."/>
            <person name="Baskaran P."/>
            <person name="Daum C."/>
            <person name="Fauchery L."/>
            <person name="Ihrmark K."/>
            <person name="Kuo A."/>
            <person name="LaButti K."/>
            <person name="Lipzen A."/>
            <person name="Morin E."/>
            <person name="Grigoriev I.V."/>
            <person name="Henrissat B."/>
            <person name="Lindahl B."/>
            <person name="Martin F."/>
        </authorList>
    </citation>
    <scope>NUCLEOTIDE SEQUENCE</scope>
    <source>
        <strain evidence="1">JB14</strain>
    </source>
</reference>
<proteinExistence type="predicted"/>
<accession>A0A6A4GEC5</accession>
<evidence type="ECO:0000313" key="2">
    <source>
        <dbReference type="Proteomes" id="UP000799118"/>
    </source>
</evidence>
<feature type="non-terminal residue" evidence="1">
    <location>
        <position position="1"/>
    </location>
</feature>
<name>A0A6A4GEC5_9AGAR</name>
<organism evidence="1 2">
    <name type="scientific">Gymnopus androsaceus JB14</name>
    <dbReference type="NCBI Taxonomy" id="1447944"/>
    <lineage>
        <taxon>Eukaryota</taxon>
        <taxon>Fungi</taxon>
        <taxon>Dikarya</taxon>
        <taxon>Basidiomycota</taxon>
        <taxon>Agaricomycotina</taxon>
        <taxon>Agaricomycetes</taxon>
        <taxon>Agaricomycetidae</taxon>
        <taxon>Agaricales</taxon>
        <taxon>Marasmiineae</taxon>
        <taxon>Omphalotaceae</taxon>
        <taxon>Gymnopus</taxon>
    </lineage>
</organism>
<sequence length="109" mass="12495">VRLWMTLEVAYGPDAPSKTLPAGGRPFAVHSWIKSSRDHGHDFELVDKDGNEVTFASFTESVCNWWRKLNPAWCWVGDHGPLKRLEDELWDKLRTPGINGLYSIFILLQ</sequence>
<feature type="non-terminal residue" evidence="1">
    <location>
        <position position="109"/>
    </location>
</feature>
<dbReference type="Proteomes" id="UP000799118">
    <property type="component" value="Unassembled WGS sequence"/>
</dbReference>
<gene>
    <name evidence="1" type="ORF">BT96DRAFT_791668</name>
</gene>
<dbReference type="AlphaFoldDB" id="A0A6A4GEC5"/>
<evidence type="ECO:0000313" key="1">
    <source>
        <dbReference type="EMBL" id="KAE9383788.1"/>
    </source>
</evidence>
<protein>
    <submittedName>
        <fullName evidence="1">Uncharacterized protein</fullName>
    </submittedName>
</protein>
<dbReference type="EMBL" id="ML770327">
    <property type="protein sequence ID" value="KAE9383788.1"/>
    <property type="molecule type" value="Genomic_DNA"/>
</dbReference>